<reference evidence="7 8" key="1">
    <citation type="submission" date="2017-11" db="EMBL/GenBank/DDBJ databases">
        <title>Rhodohalobacter 15182 sp. nov., isolated from a salt lake.</title>
        <authorList>
            <person name="Han S."/>
        </authorList>
    </citation>
    <scope>NUCLEOTIDE SEQUENCE [LARGE SCALE GENOMIC DNA]</scope>
    <source>
        <strain evidence="7 8">15182</strain>
    </source>
</reference>
<gene>
    <name evidence="7" type="ORF">CWD77_04750</name>
</gene>
<keyword evidence="8" id="KW-1185">Reference proteome</keyword>
<comment type="caution">
    <text evidence="7">The sequence shown here is derived from an EMBL/GenBank/DDBJ whole genome shotgun (WGS) entry which is preliminary data.</text>
</comment>
<evidence type="ECO:0000259" key="5">
    <source>
        <dbReference type="Pfam" id="PF04542"/>
    </source>
</evidence>
<dbReference type="SUPFAM" id="SSF88946">
    <property type="entry name" value="Sigma2 domain of RNA polymerase sigma factors"/>
    <property type="match status" value="1"/>
</dbReference>
<proteinExistence type="inferred from homology"/>
<evidence type="ECO:0000256" key="2">
    <source>
        <dbReference type="ARBA" id="ARBA00023015"/>
    </source>
</evidence>
<dbReference type="PANTHER" id="PTHR43133">
    <property type="entry name" value="RNA POLYMERASE ECF-TYPE SIGMA FACTO"/>
    <property type="match status" value="1"/>
</dbReference>
<dbReference type="NCBIfam" id="TIGR02937">
    <property type="entry name" value="sigma70-ECF"/>
    <property type="match status" value="1"/>
</dbReference>
<keyword evidence="2" id="KW-0805">Transcription regulation</keyword>
<keyword evidence="3" id="KW-0731">Sigma factor</keyword>
<dbReference type="EMBL" id="PISP01000001">
    <property type="protein sequence ID" value="PKD44776.1"/>
    <property type="molecule type" value="Genomic_DNA"/>
</dbReference>
<dbReference type="RefSeq" id="WP_101072064.1">
    <property type="nucleotide sequence ID" value="NZ_PISP01000001.1"/>
</dbReference>
<dbReference type="Pfam" id="PF04542">
    <property type="entry name" value="Sigma70_r2"/>
    <property type="match status" value="1"/>
</dbReference>
<dbReference type="InterPro" id="IPR013249">
    <property type="entry name" value="RNA_pol_sigma70_r4_t2"/>
</dbReference>
<evidence type="ECO:0000256" key="4">
    <source>
        <dbReference type="ARBA" id="ARBA00023163"/>
    </source>
</evidence>
<dbReference type="Proteomes" id="UP000233398">
    <property type="component" value="Unassembled WGS sequence"/>
</dbReference>
<dbReference type="OrthoDB" id="9780326at2"/>
<accession>A0A2N0VKQ8</accession>
<dbReference type="InterPro" id="IPR014284">
    <property type="entry name" value="RNA_pol_sigma-70_dom"/>
</dbReference>
<organism evidence="7 8">
    <name type="scientific">Rhodohalobacter barkolensis</name>
    <dbReference type="NCBI Taxonomy" id="2053187"/>
    <lineage>
        <taxon>Bacteria</taxon>
        <taxon>Pseudomonadati</taxon>
        <taxon>Balneolota</taxon>
        <taxon>Balneolia</taxon>
        <taxon>Balneolales</taxon>
        <taxon>Balneolaceae</taxon>
        <taxon>Rhodohalobacter</taxon>
    </lineage>
</organism>
<evidence type="ECO:0000313" key="8">
    <source>
        <dbReference type="Proteomes" id="UP000233398"/>
    </source>
</evidence>
<feature type="domain" description="RNA polymerase sigma-70 region 2" evidence="5">
    <location>
        <begin position="15"/>
        <end position="78"/>
    </location>
</feature>
<protein>
    <recommendedName>
        <fullName evidence="9">RNA polymerase sigma factor</fullName>
    </recommendedName>
</protein>
<sequence>MSSNKDDFKKEIPKLYPRLHRAMTAYLSGSNVDPDDILQEAFLKAYKSVDNFEGRSGYYTWIYSIARNLCIDEFRKHKFEKKRSSVPVEEFEIESDDFVSKDRKEEVLLLRKAISELPEILKSVVVMKTIDGMSYPEISEVLEVNEQTLKNRMFRARKELAGILKRMGVYEQ</sequence>
<name>A0A2N0VKQ8_9BACT</name>
<dbReference type="PANTHER" id="PTHR43133:SF51">
    <property type="entry name" value="RNA POLYMERASE SIGMA FACTOR"/>
    <property type="match status" value="1"/>
</dbReference>
<dbReference type="AlphaFoldDB" id="A0A2N0VKQ8"/>
<dbReference type="Gene3D" id="1.10.10.10">
    <property type="entry name" value="Winged helix-like DNA-binding domain superfamily/Winged helix DNA-binding domain"/>
    <property type="match status" value="1"/>
</dbReference>
<feature type="domain" description="RNA polymerase sigma factor 70 region 4 type 2" evidence="6">
    <location>
        <begin position="109"/>
        <end position="160"/>
    </location>
</feature>
<evidence type="ECO:0000256" key="1">
    <source>
        <dbReference type="ARBA" id="ARBA00010641"/>
    </source>
</evidence>
<evidence type="ECO:0000259" key="6">
    <source>
        <dbReference type="Pfam" id="PF08281"/>
    </source>
</evidence>
<dbReference type="SUPFAM" id="SSF88659">
    <property type="entry name" value="Sigma3 and sigma4 domains of RNA polymerase sigma factors"/>
    <property type="match status" value="1"/>
</dbReference>
<dbReference type="InterPro" id="IPR013324">
    <property type="entry name" value="RNA_pol_sigma_r3/r4-like"/>
</dbReference>
<evidence type="ECO:0000256" key="3">
    <source>
        <dbReference type="ARBA" id="ARBA00023082"/>
    </source>
</evidence>
<dbReference type="InterPro" id="IPR036388">
    <property type="entry name" value="WH-like_DNA-bd_sf"/>
</dbReference>
<dbReference type="GO" id="GO:0006352">
    <property type="term" value="P:DNA-templated transcription initiation"/>
    <property type="evidence" value="ECO:0007669"/>
    <property type="project" value="InterPro"/>
</dbReference>
<dbReference type="Gene3D" id="1.10.1740.10">
    <property type="match status" value="1"/>
</dbReference>
<evidence type="ECO:0008006" key="9">
    <source>
        <dbReference type="Google" id="ProtNLM"/>
    </source>
</evidence>
<dbReference type="GO" id="GO:0003677">
    <property type="term" value="F:DNA binding"/>
    <property type="evidence" value="ECO:0007669"/>
    <property type="project" value="InterPro"/>
</dbReference>
<dbReference type="GO" id="GO:0016987">
    <property type="term" value="F:sigma factor activity"/>
    <property type="evidence" value="ECO:0007669"/>
    <property type="project" value="UniProtKB-KW"/>
</dbReference>
<dbReference type="InterPro" id="IPR013325">
    <property type="entry name" value="RNA_pol_sigma_r2"/>
</dbReference>
<dbReference type="Pfam" id="PF08281">
    <property type="entry name" value="Sigma70_r4_2"/>
    <property type="match status" value="1"/>
</dbReference>
<evidence type="ECO:0000313" key="7">
    <source>
        <dbReference type="EMBL" id="PKD44776.1"/>
    </source>
</evidence>
<dbReference type="CDD" id="cd06171">
    <property type="entry name" value="Sigma70_r4"/>
    <property type="match status" value="1"/>
</dbReference>
<comment type="similarity">
    <text evidence="1">Belongs to the sigma-70 factor family. ECF subfamily.</text>
</comment>
<dbReference type="InterPro" id="IPR007627">
    <property type="entry name" value="RNA_pol_sigma70_r2"/>
</dbReference>
<keyword evidence="4" id="KW-0804">Transcription</keyword>
<dbReference type="InterPro" id="IPR039425">
    <property type="entry name" value="RNA_pol_sigma-70-like"/>
</dbReference>